<accession>A0A162GVG3</accession>
<dbReference type="GeneID" id="27429754"/>
<name>A0A162GVG3_9BBAC</name>
<sequence>MVCVYCKKNLNALCPLCKTSIDKCYMLTARKTESDTIPPGNNVAVKKVNFNINNKSLVNRVYEVFEMLPHTTVYHVNKDFLYCNTNTKDLELVEKILKFENGVIHESEPKKVFISRISKECKLVKKIDKLAYKNRILTVKMLKYKLKYLKQVKKYNKLL</sequence>
<evidence type="ECO:0000313" key="2">
    <source>
        <dbReference type="Proteomes" id="UP000202962"/>
    </source>
</evidence>
<dbReference type="EMBL" id="KR011718">
    <property type="protein sequence ID" value="AKR17418.1"/>
    <property type="molecule type" value="Genomic_DNA"/>
</dbReference>
<keyword evidence="2" id="KW-1185">Reference proteome</keyword>
<dbReference type="RefSeq" id="YP_009249877.1">
    <property type="nucleotide sequence ID" value="NC_029996.1"/>
</dbReference>
<reference evidence="1 2" key="1">
    <citation type="submission" date="2015-03" db="EMBL/GenBank/DDBJ databases">
        <title>The complete genome sequence of Mocis sp. granulovirus.</title>
        <authorList>
            <person name="Ardisson-Araujo D.M.P."/>
            <person name="Melo F.L."/>
            <person name="Sosa-Gomez D.R."/>
            <person name="Ribeiro B.M."/>
        </authorList>
    </citation>
    <scope>NUCLEOTIDE SEQUENCE [LARGE SCALE GENOMIC DNA]</scope>
    <source>
        <strain evidence="1">Southern Brazil</strain>
    </source>
</reference>
<proteinExistence type="predicted"/>
<dbReference type="Proteomes" id="UP000202962">
    <property type="component" value="Segment"/>
</dbReference>
<evidence type="ECO:0000313" key="1">
    <source>
        <dbReference type="EMBL" id="AKR17418.1"/>
    </source>
</evidence>
<dbReference type="OrthoDB" id="27144at10239"/>
<dbReference type="KEGG" id="vg:27429754"/>
<organism evidence="1 2">
    <name type="scientific">Mocis latipes granulovirus</name>
    <dbReference type="NCBI Taxonomy" id="2072024"/>
    <lineage>
        <taxon>Viruses</taxon>
        <taxon>Viruses incertae sedis</taxon>
        <taxon>Naldaviricetes</taxon>
        <taxon>Lefavirales</taxon>
        <taxon>Baculoviridae</taxon>
        <taxon>Betabaculovirus</taxon>
        <taxon>Betabaculovirus molatipedis</taxon>
    </lineage>
</organism>
<protein>
    <submittedName>
        <fullName evidence="1">Uncharacterized protein</fullName>
    </submittedName>
</protein>